<dbReference type="SMART" id="SM00421">
    <property type="entry name" value="HTH_LUXR"/>
    <property type="match status" value="1"/>
</dbReference>
<dbReference type="InterPro" id="IPR052020">
    <property type="entry name" value="Cyclic_di-GMP/3'3'-cGAMP_PDE"/>
</dbReference>
<gene>
    <name evidence="3" type="ORF">SAMN05216550_107101</name>
</gene>
<dbReference type="InterPro" id="IPR036388">
    <property type="entry name" value="WH-like_DNA-bd_sf"/>
</dbReference>
<dbReference type="GO" id="GO:0008081">
    <property type="term" value="F:phosphoric diester hydrolase activity"/>
    <property type="evidence" value="ECO:0007669"/>
    <property type="project" value="UniProtKB-ARBA"/>
</dbReference>
<organism evidence="3 4">
    <name type="scientific">Paraburkholderia tropica</name>
    <dbReference type="NCBI Taxonomy" id="92647"/>
    <lineage>
        <taxon>Bacteria</taxon>
        <taxon>Pseudomonadati</taxon>
        <taxon>Pseudomonadota</taxon>
        <taxon>Betaproteobacteria</taxon>
        <taxon>Burkholderiales</taxon>
        <taxon>Burkholderiaceae</taxon>
        <taxon>Paraburkholderia</taxon>
    </lineage>
</organism>
<accession>A0AAQ1JU54</accession>
<dbReference type="CDD" id="cd00077">
    <property type="entry name" value="HDc"/>
    <property type="match status" value="1"/>
</dbReference>
<dbReference type="InterPro" id="IPR037522">
    <property type="entry name" value="HD_GYP_dom"/>
</dbReference>
<dbReference type="PROSITE" id="PS51832">
    <property type="entry name" value="HD_GYP"/>
    <property type="match status" value="1"/>
</dbReference>
<feature type="domain" description="HTH luxR-type" evidence="1">
    <location>
        <begin position="430"/>
        <end position="495"/>
    </location>
</feature>
<name>A0AAQ1JU54_9BURK</name>
<dbReference type="GO" id="GO:0006355">
    <property type="term" value="P:regulation of DNA-templated transcription"/>
    <property type="evidence" value="ECO:0007669"/>
    <property type="project" value="InterPro"/>
</dbReference>
<dbReference type="InterPro" id="IPR016032">
    <property type="entry name" value="Sig_transdc_resp-reg_C-effctor"/>
</dbReference>
<sequence>MTTADPKSQTPIRVFDSVKALAFIGDLSMGQPTDHSLRTGWIAARLAQAAGLNADENATVREASLLRWSGCTGNAAGFAEVFGDDIAIRAKMVENRPGWIEPLGALGGAAAVLMPLARIHCEVSGEVARLLGLAGPTENTLRHIFEAWDGSGTPHGVARDAVPMSVYVVALAGDLEAFGRVYGVERAIALIKQRADARYPAHLVDIAVSNAPAWLQEIEKMRDVDFDRALSTPAMQQASSAELIADVVDLKLPWMTGFSRRVAATAAACCERLAQDEAAQSRVYRAGLLHGIGRAAVPNSIWNQDTSLPASAWEKVRLVPYWTARAGKQTGVLAQATELASYAYERLDGSGYFRGLSGAALTLEARVLAASVAWVALRSRRPWRAELPADEAAQQLRNEVANGRLCSEAVNALLAEGQAFARSPIIPVKAAQHNVHLTVREIEVLRAISLGSSNKEAARELTLSPSTVRTHVESIFRKLECSTRAAATLKASAMGLL</sequence>
<protein>
    <submittedName>
        <fullName evidence="3">Transcriptional regulator, LuxR family</fullName>
    </submittedName>
</protein>
<dbReference type="Pfam" id="PF13487">
    <property type="entry name" value="HD_5"/>
    <property type="match status" value="1"/>
</dbReference>
<dbReference type="SUPFAM" id="SSF109604">
    <property type="entry name" value="HD-domain/PDEase-like"/>
    <property type="match status" value="1"/>
</dbReference>
<dbReference type="Gene3D" id="1.10.3210.10">
    <property type="entry name" value="Hypothetical protein af1432"/>
    <property type="match status" value="2"/>
</dbReference>
<dbReference type="Gene3D" id="1.10.10.10">
    <property type="entry name" value="Winged helix-like DNA-binding domain superfamily/Winged helix DNA-binding domain"/>
    <property type="match status" value="1"/>
</dbReference>
<dbReference type="PANTHER" id="PTHR45228">
    <property type="entry name" value="CYCLIC DI-GMP PHOSPHODIESTERASE TM_0186-RELATED"/>
    <property type="match status" value="1"/>
</dbReference>
<reference evidence="3 4" key="1">
    <citation type="submission" date="2016-10" db="EMBL/GenBank/DDBJ databases">
        <authorList>
            <person name="Varghese N."/>
            <person name="Submissions S."/>
        </authorList>
    </citation>
    <scope>NUCLEOTIDE SEQUENCE [LARGE SCALE GENOMIC DNA]</scope>
    <source>
        <strain evidence="3 4">LMG 22274</strain>
    </source>
</reference>
<dbReference type="InterPro" id="IPR003607">
    <property type="entry name" value="HD/PDEase_dom"/>
</dbReference>
<proteinExistence type="predicted"/>
<dbReference type="RefSeq" id="WP_074983525.1">
    <property type="nucleotide sequence ID" value="NZ_CADFGN010000008.1"/>
</dbReference>
<dbReference type="Proteomes" id="UP000183529">
    <property type="component" value="Unassembled WGS sequence"/>
</dbReference>
<dbReference type="PROSITE" id="PS50043">
    <property type="entry name" value="HTH_LUXR_2"/>
    <property type="match status" value="1"/>
</dbReference>
<dbReference type="Pfam" id="PF00196">
    <property type="entry name" value="GerE"/>
    <property type="match status" value="1"/>
</dbReference>
<dbReference type="PRINTS" id="PR00038">
    <property type="entry name" value="HTHLUXR"/>
</dbReference>
<evidence type="ECO:0000313" key="3">
    <source>
        <dbReference type="EMBL" id="SEJ67249.1"/>
    </source>
</evidence>
<dbReference type="GO" id="GO:0003677">
    <property type="term" value="F:DNA binding"/>
    <property type="evidence" value="ECO:0007669"/>
    <property type="project" value="InterPro"/>
</dbReference>
<evidence type="ECO:0000259" key="2">
    <source>
        <dbReference type="PROSITE" id="PS51832"/>
    </source>
</evidence>
<dbReference type="SUPFAM" id="SSF46894">
    <property type="entry name" value="C-terminal effector domain of the bipartite response regulators"/>
    <property type="match status" value="1"/>
</dbReference>
<dbReference type="AlphaFoldDB" id="A0AAQ1JU54"/>
<dbReference type="InterPro" id="IPR000792">
    <property type="entry name" value="Tscrpt_reg_LuxR_C"/>
</dbReference>
<dbReference type="PANTHER" id="PTHR45228:SF5">
    <property type="entry name" value="CYCLIC DI-GMP PHOSPHODIESTERASE VC_1348-RELATED"/>
    <property type="match status" value="1"/>
</dbReference>
<dbReference type="EMBL" id="FNZM01000007">
    <property type="protein sequence ID" value="SEJ67249.1"/>
    <property type="molecule type" value="Genomic_DNA"/>
</dbReference>
<comment type="caution">
    <text evidence="3">The sequence shown here is derived from an EMBL/GenBank/DDBJ whole genome shotgun (WGS) entry which is preliminary data.</text>
</comment>
<evidence type="ECO:0000313" key="4">
    <source>
        <dbReference type="Proteomes" id="UP000183529"/>
    </source>
</evidence>
<feature type="domain" description="HD-GYP" evidence="2">
    <location>
        <begin position="226"/>
        <end position="429"/>
    </location>
</feature>
<evidence type="ECO:0000259" key="1">
    <source>
        <dbReference type="PROSITE" id="PS50043"/>
    </source>
</evidence>
<dbReference type="CDD" id="cd06170">
    <property type="entry name" value="LuxR_C_like"/>
    <property type="match status" value="1"/>
</dbReference>